<feature type="domain" description="AAA" evidence="1">
    <location>
        <begin position="3"/>
        <end position="68"/>
    </location>
</feature>
<dbReference type="EMBL" id="JAODOP010000004">
    <property type="protein sequence ID" value="MEF3833784.1"/>
    <property type="molecule type" value="Genomic_DNA"/>
</dbReference>
<reference evidence="2 3" key="1">
    <citation type="submission" date="2022-09" db="EMBL/GenBank/DDBJ databases">
        <title>Genome sequencing of Flavivirga sp. MEBiC05379.</title>
        <authorList>
            <person name="Oh H.-M."/>
            <person name="Kwon K.K."/>
            <person name="Park M.J."/>
            <person name="Yang S.-H."/>
        </authorList>
    </citation>
    <scope>NUCLEOTIDE SEQUENCE [LARGE SCALE GENOMIC DNA]</scope>
    <source>
        <strain evidence="2 3">MEBiC05379</strain>
    </source>
</reference>
<dbReference type="InterPro" id="IPR041682">
    <property type="entry name" value="AAA_14"/>
</dbReference>
<evidence type="ECO:0000313" key="2">
    <source>
        <dbReference type="EMBL" id="MEF3833784.1"/>
    </source>
</evidence>
<organism evidence="2 3">
    <name type="scientific">Flavivirga spongiicola</name>
    <dbReference type="NCBI Taxonomy" id="421621"/>
    <lineage>
        <taxon>Bacteria</taxon>
        <taxon>Pseudomonadati</taxon>
        <taxon>Bacteroidota</taxon>
        <taxon>Flavobacteriia</taxon>
        <taxon>Flavobacteriales</taxon>
        <taxon>Flavobacteriaceae</taxon>
        <taxon>Flavivirga</taxon>
    </lineage>
</organism>
<name>A0ABU7XTE3_9FLAO</name>
<dbReference type="InterPro" id="IPR027417">
    <property type="entry name" value="P-loop_NTPase"/>
</dbReference>
<dbReference type="Pfam" id="PF13173">
    <property type="entry name" value="AAA_14"/>
    <property type="match status" value="1"/>
</dbReference>
<protein>
    <submittedName>
        <fullName evidence="2">AAA family ATPase</fullName>
    </submittedName>
</protein>
<dbReference type="Proteomes" id="UP001337305">
    <property type="component" value="Unassembled WGS sequence"/>
</dbReference>
<dbReference type="SUPFAM" id="SSF52540">
    <property type="entry name" value="P-loop containing nucleoside triphosphate hydrolases"/>
    <property type="match status" value="1"/>
</dbReference>
<comment type="caution">
    <text evidence="2">The sequence shown here is derived from an EMBL/GenBank/DDBJ whole genome shotgun (WGS) entry which is preliminary data.</text>
</comment>
<dbReference type="RefSeq" id="WP_303306123.1">
    <property type="nucleotide sequence ID" value="NZ_JAODOP010000004.1"/>
</dbReference>
<proteinExistence type="predicted"/>
<evidence type="ECO:0000259" key="1">
    <source>
        <dbReference type="Pfam" id="PF13173"/>
    </source>
</evidence>
<evidence type="ECO:0000313" key="3">
    <source>
        <dbReference type="Proteomes" id="UP001337305"/>
    </source>
</evidence>
<accession>A0ABU7XTE3</accession>
<sequence>MFLEQYSNGAILDEVQRTPKLFSYLQQIIDESNKTVQFILTGSNNFLLQQSIRQSLVGRVRYLTYYLFRYLK</sequence>
<dbReference type="PANTHER" id="PTHR43566:SF2">
    <property type="entry name" value="DUF4143 DOMAIN-CONTAINING PROTEIN"/>
    <property type="match status" value="1"/>
</dbReference>
<gene>
    <name evidence="2" type="ORF">N1F79_11625</name>
</gene>
<keyword evidence="3" id="KW-1185">Reference proteome</keyword>
<dbReference type="PANTHER" id="PTHR43566">
    <property type="entry name" value="CONSERVED PROTEIN"/>
    <property type="match status" value="1"/>
</dbReference>